<dbReference type="EMBL" id="GBRH01176060">
    <property type="protein sequence ID" value="JAE21836.1"/>
    <property type="molecule type" value="Transcribed_RNA"/>
</dbReference>
<accession>A0A0A9GH00</accession>
<evidence type="ECO:0000313" key="1">
    <source>
        <dbReference type="EMBL" id="JAE21836.1"/>
    </source>
</evidence>
<sequence length="41" mass="4624">MAFDFAFLDKFSGDPSCSSNLFFRFLCSLDLVFSSFQLSEG</sequence>
<proteinExistence type="predicted"/>
<reference evidence="1" key="1">
    <citation type="submission" date="2014-09" db="EMBL/GenBank/DDBJ databases">
        <authorList>
            <person name="Magalhaes I.L.F."/>
            <person name="Oliveira U."/>
            <person name="Santos F.R."/>
            <person name="Vidigal T.H.D.A."/>
            <person name="Brescovit A.D."/>
            <person name="Santos A.J."/>
        </authorList>
    </citation>
    <scope>NUCLEOTIDE SEQUENCE</scope>
    <source>
        <tissue evidence="1">Shoot tissue taken approximately 20 cm above the soil surface</tissue>
    </source>
</reference>
<name>A0A0A9GH00_ARUDO</name>
<protein>
    <submittedName>
        <fullName evidence="1">Uncharacterized protein</fullName>
    </submittedName>
</protein>
<dbReference type="AlphaFoldDB" id="A0A0A9GH00"/>
<organism evidence="1">
    <name type="scientific">Arundo donax</name>
    <name type="common">Giant reed</name>
    <name type="synonym">Donax arundinaceus</name>
    <dbReference type="NCBI Taxonomy" id="35708"/>
    <lineage>
        <taxon>Eukaryota</taxon>
        <taxon>Viridiplantae</taxon>
        <taxon>Streptophyta</taxon>
        <taxon>Embryophyta</taxon>
        <taxon>Tracheophyta</taxon>
        <taxon>Spermatophyta</taxon>
        <taxon>Magnoliopsida</taxon>
        <taxon>Liliopsida</taxon>
        <taxon>Poales</taxon>
        <taxon>Poaceae</taxon>
        <taxon>PACMAD clade</taxon>
        <taxon>Arundinoideae</taxon>
        <taxon>Arundineae</taxon>
        <taxon>Arundo</taxon>
    </lineage>
</organism>
<reference evidence="1" key="2">
    <citation type="journal article" date="2015" name="Data Brief">
        <title>Shoot transcriptome of the giant reed, Arundo donax.</title>
        <authorList>
            <person name="Barrero R.A."/>
            <person name="Guerrero F.D."/>
            <person name="Moolhuijzen P."/>
            <person name="Goolsby J.A."/>
            <person name="Tidwell J."/>
            <person name="Bellgard S.E."/>
            <person name="Bellgard M.I."/>
        </authorList>
    </citation>
    <scope>NUCLEOTIDE SEQUENCE</scope>
    <source>
        <tissue evidence="1">Shoot tissue taken approximately 20 cm above the soil surface</tissue>
    </source>
</reference>